<accession>A0A0E9T5B4</accession>
<protein>
    <submittedName>
        <fullName evidence="1">Uncharacterized protein</fullName>
    </submittedName>
</protein>
<dbReference type="AlphaFoldDB" id="A0A0E9T5B4"/>
<dbReference type="PROSITE" id="PS51257">
    <property type="entry name" value="PROKAR_LIPOPROTEIN"/>
    <property type="match status" value="1"/>
</dbReference>
<evidence type="ECO:0000313" key="1">
    <source>
        <dbReference type="EMBL" id="JAH48836.1"/>
    </source>
</evidence>
<name>A0A0E9T5B4_ANGAN</name>
<reference evidence="1" key="2">
    <citation type="journal article" date="2015" name="Fish Shellfish Immunol.">
        <title>Early steps in the European eel (Anguilla anguilla)-Vibrio vulnificus interaction in the gills: Role of the RtxA13 toxin.</title>
        <authorList>
            <person name="Callol A."/>
            <person name="Pajuelo D."/>
            <person name="Ebbesson L."/>
            <person name="Teles M."/>
            <person name="MacKenzie S."/>
            <person name="Amaro C."/>
        </authorList>
    </citation>
    <scope>NUCLEOTIDE SEQUENCE</scope>
</reference>
<dbReference type="EMBL" id="GBXM01059741">
    <property type="protein sequence ID" value="JAH48836.1"/>
    <property type="molecule type" value="Transcribed_RNA"/>
</dbReference>
<organism evidence="1">
    <name type="scientific">Anguilla anguilla</name>
    <name type="common">European freshwater eel</name>
    <name type="synonym">Muraena anguilla</name>
    <dbReference type="NCBI Taxonomy" id="7936"/>
    <lineage>
        <taxon>Eukaryota</taxon>
        <taxon>Metazoa</taxon>
        <taxon>Chordata</taxon>
        <taxon>Craniata</taxon>
        <taxon>Vertebrata</taxon>
        <taxon>Euteleostomi</taxon>
        <taxon>Actinopterygii</taxon>
        <taxon>Neopterygii</taxon>
        <taxon>Teleostei</taxon>
        <taxon>Anguilliformes</taxon>
        <taxon>Anguillidae</taxon>
        <taxon>Anguilla</taxon>
    </lineage>
</organism>
<proteinExistence type="predicted"/>
<reference evidence="1" key="1">
    <citation type="submission" date="2014-11" db="EMBL/GenBank/DDBJ databases">
        <authorList>
            <person name="Amaro Gonzalez C."/>
        </authorList>
    </citation>
    <scope>NUCLEOTIDE SEQUENCE</scope>
</reference>
<sequence length="39" mass="4499">MWMKLKMLLPPAALSACRHSTSTKMEKRLILFPELLSKP</sequence>